<dbReference type="SMART" id="SM00220">
    <property type="entry name" value="S_TKc"/>
    <property type="match status" value="1"/>
</dbReference>
<protein>
    <recommendedName>
        <fullName evidence="1">non-specific serine/threonine protein kinase</fullName>
        <ecNumber evidence="1">2.7.11.1</ecNumber>
    </recommendedName>
</protein>
<evidence type="ECO:0000256" key="2">
    <source>
        <dbReference type="ARBA" id="ARBA00022527"/>
    </source>
</evidence>
<feature type="transmembrane region" description="Helical" evidence="11">
    <location>
        <begin position="160"/>
        <end position="178"/>
    </location>
</feature>
<evidence type="ECO:0000256" key="4">
    <source>
        <dbReference type="ARBA" id="ARBA00022741"/>
    </source>
</evidence>
<feature type="transmembrane region" description="Helical" evidence="11">
    <location>
        <begin position="311"/>
        <end position="334"/>
    </location>
</feature>
<evidence type="ECO:0000256" key="1">
    <source>
        <dbReference type="ARBA" id="ARBA00012513"/>
    </source>
</evidence>
<proteinExistence type="predicted"/>
<keyword evidence="14" id="KW-1185">Reference proteome</keyword>
<feature type="transmembrane region" description="Helical" evidence="11">
    <location>
        <begin position="230"/>
        <end position="248"/>
    </location>
</feature>
<dbReference type="PROSITE" id="PS50011">
    <property type="entry name" value="PROTEIN_KINASE_DOM"/>
    <property type="match status" value="1"/>
</dbReference>
<feature type="region of interest" description="Disordered" evidence="10">
    <location>
        <begin position="1"/>
        <end position="86"/>
    </location>
</feature>
<evidence type="ECO:0000256" key="9">
    <source>
        <dbReference type="SAM" id="Coils"/>
    </source>
</evidence>
<accession>A0A9W7F6D4</accession>
<keyword evidence="11" id="KW-1133">Transmembrane helix</keyword>
<feature type="region of interest" description="Disordered" evidence="10">
    <location>
        <begin position="874"/>
        <end position="930"/>
    </location>
</feature>
<feature type="region of interest" description="Disordered" evidence="10">
    <location>
        <begin position="963"/>
        <end position="988"/>
    </location>
</feature>
<keyword evidence="2" id="KW-0723">Serine/threonine-protein kinase</keyword>
<dbReference type="PANTHER" id="PTHR43671">
    <property type="entry name" value="SERINE/THREONINE-PROTEIN KINASE NEK"/>
    <property type="match status" value="1"/>
</dbReference>
<dbReference type="InterPro" id="IPR008271">
    <property type="entry name" value="Ser/Thr_kinase_AS"/>
</dbReference>
<evidence type="ECO:0000313" key="14">
    <source>
        <dbReference type="Proteomes" id="UP001165122"/>
    </source>
</evidence>
<evidence type="ECO:0000313" key="13">
    <source>
        <dbReference type="EMBL" id="GMI05080.1"/>
    </source>
</evidence>
<dbReference type="Proteomes" id="UP001165122">
    <property type="component" value="Unassembled WGS sequence"/>
</dbReference>
<reference evidence="14" key="1">
    <citation type="journal article" date="2023" name="Commun. Biol.">
        <title>Genome analysis of Parmales, the sister group of diatoms, reveals the evolutionary specialization of diatoms from phago-mixotrophs to photoautotrophs.</title>
        <authorList>
            <person name="Ban H."/>
            <person name="Sato S."/>
            <person name="Yoshikawa S."/>
            <person name="Yamada K."/>
            <person name="Nakamura Y."/>
            <person name="Ichinomiya M."/>
            <person name="Sato N."/>
            <person name="Blanc-Mathieu R."/>
            <person name="Endo H."/>
            <person name="Kuwata A."/>
            <person name="Ogata H."/>
        </authorList>
    </citation>
    <scope>NUCLEOTIDE SEQUENCE [LARGE SCALE GENOMIC DNA]</scope>
    <source>
        <strain evidence="14">NIES 3700</strain>
    </source>
</reference>
<feature type="transmembrane region" description="Helical" evidence="11">
    <location>
        <begin position="198"/>
        <end position="218"/>
    </location>
</feature>
<dbReference type="PANTHER" id="PTHR43671:SF98">
    <property type="entry name" value="SERINE_THREONINE-PROTEIN KINASE NEK11"/>
    <property type="match status" value="1"/>
</dbReference>
<evidence type="ECO:0000256" key="7">
    <source>
        <dbReference type="ARBA" id="ARBA00047899"/>
    </source>
</evidence>
<evidence type="ECO:0000256" key="8">
    <source>
        <dbReference type="ARBA" id="ARBA00048679"/>
    </source>
</evidence>
<comment type="catalytic activity">
    <reaction evidence="7">
        <text>L-threonyl-[protein] + ATP = O-phospho-L-threonyl-[protein] + ADP + H(+)</text>
        <dbReference type="Rhea" id="RHEA:46608"/>
        <dbReference type="Rhea" id="RHEA-COMP:11060"/>
        <dbReference type="Rhea" id="RHEA-COMP:11605"/>
        <dbReference type="ChEBI" id="CHEBI:15378"/>
        <dbReference type="ChEBI" id="CHEBI:30013"/>
        <dbReference type="ChEBI" id="CHEBI:30616"/>
        <dbReference type="ChEBI" id="CHEBI:61977"/>
        <dbReference type="ChEBI" id="CHEBI:456216"/>
        <dbReference type="EC" id="2.7.11.1"/>
    </reaction>
</comment>
<dbReference type="GO" id="GO:0005524">
    <property type="term" value="F:ATP binding"/>
    <property type="evidence" value="ECO:0007669"/>
    <property type="project" value="UniProtKB-KW"/>
</dbReference>
<dbReference type="AlphaFoldDB" id="A0A9W7F6D4"/>
<dbReference type="Pfam" id="PF00069">
    <property type="entry name" value="Pkinase"/>
    <property type="match status" value="1"/>
</dbReference>
<dbReference type="InterPro" id="IPR011009">
    <property type="entry name" value="Kinase-like_dom_sf"/>
</dbReference>
<name>A0A9W7F6D4_9STRA</name>
<feature type="coiled-coil region" evidence="9">
    <location>
        <begin position="383"/>
        <end position="421"/>
    </location>
</feature>
<dbReference type="PROSITE" id="PS00108">
    <property type="entry name" value="PROTEIN_KINASE_ST"/>
    <property type="match status" value="1"/>
</dbReference>
<dbReference type="Gene3D" id="3.30.200.20">
    <property type="entry name" value="Phosphorylase Kinase, domain 1"/>
    <property type="match status" value="1"/>
</dbReference>
<organism evidence="13 14">
    <name type="scientific">Triparma laevis f. longispina</name>
    <dbReference type="NCBI Taxonomy" id="1714387"/>
    <lineage>
        <taxon>Eukaryota</taxon>
        <taxon>Sar</taxon>
        <taxon>Stramenopiles</taxon>
        <taxon>Ochrophyta</taxon>
        <taxon>Bolidophyceae</taxon>
        <taxon>Parmales</taxon>
        <taxon>Triparmaceae</taxon>
        <taxon>Triparma</taxon>
    </lineage>
</organism>
<sequence>MQALLNARKGLFGFSRKDSGSDDDDAPSSERGDSYQHQSIGTYHSGGGESTFSSPKQSSTSKSLNSKMTKASAMSRSDSDSNLSMRGHHDLHHQRIDEFDSTIRKFQHQNSRRRSSIVSTTMHNLTVINDIVDMNRLTLKFRDPKMESKYQKYSAEAKHMHMKIGTYAFTVFLVGAQTTYKANSMSSLETGLPTTTSIWWFVLLMAIACLVISMYPFLEKRFKEVGRWLNYFYYCIGIGFIVYIGVLTEEAVDNMSVSKDQVLEYLGNKTHGLSTDRLVDTYNLAASTSNLEELKSVAAVTTWFTLSNTCAFIHVVVICVLDAITMTTFIGSTLTCSTALIVNFSIFGLSVGPTNGFLVIILLIHIWTIRFTEINNRHEFVVAEQQMQKIVEEEEKIKRKNEALEAKLKLTVDQLKLIEQAEDEIVGDKIAELGAWKVDVDTEVVFDKKIAAGAFGIVYLAKMRATGRNVAVKQLLSDQVNQENMERFFSEILLHSKLHHPHLVEMIAASWEPPNLCLVLAYCQGGDLKGLLENKYESLRWTSHKLRFCKEISQAIGYLHSHHILHRDLKTANILVDTGLKMRVSDFGESRVIKHSDHNLTVVGTNFYIAPEVFRGDSHYDFKADVFGFGMIMLAMAVKDGNLRNFFVDQMGMKVKISANHASMRLNDGWRPDLLGHNGRITGKLDLSSDEKMKPALADLIKTLISPDPKERPTMNDVVKAVDNLDRWVCITPPTWSQQYDSRIVLQAEVCHPERGLGTVVSFDGFDRVHVLYNTGNDMYRRYSEEGWVSKMSIGKVVDNPKVLDAKRSPLTSSKGLGGRNKNRKVVPGEQHSMSRSVREKDAYAYGNDQSMGLSDISASMSFGPIKAAVTNPNLTTIGEHPGEGSPSINDDSFAEEKTGSLSASGKPINPSFSRERMTSFQGPNPEAEEDMKGFLPNSAEHSPMGPAASHPIKLTEDQMTKKLAPTHLPATRKKRRRSSLVALSEDKNFDPSAAIAGALKNAQALGLDVKAGAGGIMPKGPNK</sequence>
<dbReference type="EMBL" id="BRXW01000081">
    <property type="protein sequence ID" value="GMI05080.1"/>
    <property type="molecule type" value="Genomic_DNA"/>
</dbReference>
<evidence type="ECO:0000256" key="11">
    <source>
        <dbReference type="SAM" id="Phobius"/>
    </source>
</evidence>
<evidence type="ECO:0000256" key="10">
    <source>
        <dbReference type="SAM" id="MobiDB-lite"/>
    </source>
</evidence>
<feature type="domain" description="Protein kinase" evidence="12">
    <location>
        <begin position="444"/>
        <end position="729"/>
    </location>
</feature>
<evidence type="ECO:0000256" key="5">
    <source>
        <dbReference type="ARBA" id="ARBA00022777"/>
    </source>
</evidence>
<evidence type="ECO:0000256" key="6">
    <source>
        <dbReference type="ARBA" id="ARBA00022840"/>
    </source>
</evidence>
<keyword evidence="11" id="KW-0812">Transmembrane</keyword>
<keyword evidence="5" id="KW-0418">Kinase</keyword>
<keyword evidence="3" id="KW-0808">Transferase</keyword>
<feature type="region of interest" description="Disordered" evidence="10">
    <location>
        <begin position="805"/>
        <end position="838"/>
    </location>
</feature>
<keyword evidence="9" id="KW-0175">Coiled coil</keyword>
<keyword evidence="4" id="KW-0547">Nucleotide-binding</keyword>
<keyword evidence="11" id="KW-0472">Membrane</keyword>
<dbReference type="InterPro" id="IPR050660">
    <property type="entry name" value="NEK_Ser/Thr_kinase"/>
</dbReference>
<dbReference type="InterPro" id="IPR000719">
    <property type="entry name" value="Prot_kinase_dom"/>
</dbReference>
<evidence type="ECO:0000256" key="3">
    <source>
        <dbReference type="ARBA" id="ARBA00022679"/>
    </source>
</evidence>
<evidence type="ECO:0000259" key="12">
    <source>
        <dbReference type="PROSITE" id="PS50011"/>
    </source>
</evidence>
<feature type="transmembrane region" description="Helical" evidence="11">
    <location>
        <begin position="346"/>
        <end position="367"/>
    </location>
</feature>
<gene>
    <name evidence="13" type="ORF">TrLO_g2235</name>
</gene>
<dbReference type="OrthoDB" id="194084at2759"/>
<dbReference type="Gene3D" id="1.10.510.10">
    <property type="entry name" value="Transferase(Phosphotransferase) domain 1"/>
    <property type="match status" value="1"/>
</dbReference>
<dbReference type="EC" id="2.7.11.1" evidence="1"/>
<dbReference type="GO" id="GO:0004674">
    <property type="term" value="F:protein serine/threonine kinase activity"/>
    <property type="evidence" value="ECO:0007669"/>
    <property type="project" value="UniProtKB-KW"/>
</dbReference>
<dbReference type="SUPFAM" id="SSF56112">
    <property type="entry name" value="Protein kinase-like (PK-like)"/>
    <property type="match status" value="1"/>
</dbReference>
<feature type="compositionally biased region" description="Polar residues" evidence="10">
    <location>
        <begin position="72"/>
        <end position="84"/>
    </location>
</feature>
<feature type="compositionally biased region" description="Low complexity" evidence="10">
    <location>
        <begin position="50"/>
        <end position="70"/>
    </location>
</feature>
<comment type="catalytic activity">
    <reaction evidence="8">
        <text>L-seryl-[protein] + ATP = O-phospho-L-seryl-[protein] + ADP + H(+)</text>
        <dbReference type="Rhea" id="RHEA:17989"/>
        <dbReference type="Rhea" id="RHEA-COMP:9863"/>
        <dbReference type="Rhea" id="RHEA-COMP:11604"/>
        <dbReference type="ChEBI" id="CHEBI:15378"/>
        <dbReference type="ChEBI" id="CHEBI:29999"/>
        <dbReference type="ChEBI" id="CHEBI:30616"/>
        <dbReference type="ChEBI" id="CHEBI:83421"/>
        <dbReference type="ChEBI" id="CHEBI:456216"/>
        <dbReference type="EC" id="2.7.11.1"/>
    </reaction>
</comment>
<keyword evidence="6" id="KW-0067">ATP-binding</keyword>
<comment type="caution">
    <text evidence="13">The sequence shown here is derived from an EMBL/GenBank/DDBJ whole genome shotgun (WGS) entry which is preliminary data.</text>
</comment>